<dbReference type="InterPro" id="IPR022627">
    <property type="entry name" value="DUF3502"/>
</dbReference>
<reference evidence="3 4" key="1">
    <citation type="submission" date="2019-04" db="EMBL/GenBank/DDBJ databases">
        <title>Cohnella sp. nov. isolated from preserved vegetables.</title>
        <authorList>
            <person name="Lin S.-Y."/>
            <person name="Hung M.-H."/>
            <person name="Young C.-C."/>
        </authorList>
    </citation>
    <scope>NUCLEOTIDE SEQUENCE [LARGE SCALE GENOMIC DNA]</scope>
    <source>
        <strain evidence="3 4">CC-MHH1044</strain>
    </source>
</reference>
<dbReference type="PANTHER" id="PTHR43649:SF17">
    <property type="entry name" value="ABC TRANSPORTER SOLUTE BINDING PROTEIN-SUGAR TRANSPORT"/>
    <property type="match status" value="1"/>
</dbReference>
<keyword evidence="1" id="KW-0732">Signal</keyword>
<evidence type="ECO:0000313" key="3">
    <source>
        <dbReference type="EMBL" id="THF73341.1"/>
    </source>
</evidence>
<accession>A0A4S4BHC7</accession>
<protein>
    <submittedName>
        <fullName evidence="3">Extracellular solute-binding protein</fullName>
    </submittedName>
</protein>
<keyword evidence="4" id="KW-1185">Reference proteome</keyword>
<comment type="caution">
    <text evidence="3">The sequence shown here is derived from an EMBL/GenBank/DDBJ whole genome shotgun (WGS) entry which is preliminary data.</text>
</comment>
<dbReference type="InterPro" id="IPR050490">
    <property type="entry name" value="Bact_solute-bd_prot1"/>
</dbReference>
<organism evidence="3 4">
    <name type="scientific">Cohnella fermenti</name>
    <dbReference type="NCBI Taxonomy" id="2565925"/>
    <lineage>
        <taxon>Bacteria</taxon>
        <taxon>Bacillati</taxon>
        <taxon>Bacillota</taxon>
        <taxon>Bacilli</taxon>
        <taxon>Bacillales</taxon>
        <taxon>Paenibacillaceae</taxon>
        <taxon>Cohnella</taxon>
    </lineage>
</organism>
<dbReference type="Gene3D" id="3.40.190.10">
    <property type="entry name" value="Periplasmic binding protein-like II"/>
    <property type="match status" value="2"/>
</dbReference>
<sequence length="506" mass="56353">MKKTMAAICTVPLVLSLLAGCANSNGELNGGNAAASTEPSGSPETSETAQSLDPVQLTWYYPLTQQQADQQMVEDEVNKYIKDKINATVKLMPVSVGDYVQKMNTVLAAGEEFDILWTGYLLHTEVLASKGALQPLDELLTNDAPELKAAVPQVIWDGLKIDGQLYGIPNQQISAFRNGVLVQKRFADKYNLDVSSIKKMEDLEPFLEQIKQNEPDIIPYGNFGSQYYPHSPNWSVPVGSDYHFFVKKGDTSYQLLNYPEEDLDAYRLASKWYKAGYIYKDAGTSKMTDFEPQGLIAVLGSTTLKPGIEQDEQAKNGGNEVIAIPLEDWYTNGYSDSTNQAISRTSRNPESAMMFLNLVNTDKTLYNLLINGIEGVHYDKISDDVIKAKDGSRYAPNMDWVFGSVFNSYLKEGQSATIWEETKKINETAEVNPIGGFKFNSEPVSTELANLNAVWGEYKQGLATGTLDFDTTWPKLQERLKKAGQEKYAAEVAKQFNEYLEQRGLK</sequence>
<feature type="chain" id="PRO_5038622299" evidence="1">
    <location>
        <begin position="25"/>
        <end position="506"/>
    </location>
</feature>
<proteinExistence type="predicted"/>
<dbReference type="PROSITE" id="PS51257">
    <property type="entry name" value="PROKAR_LIPOPROTEIN"/>
    <property type="match status" value="1"/>
</dbReference>
<dbReference type="PANTHER" id="PTHR43649">
    <property type="entry name" value="ARABINOSE-BINDING PROTEIN-RELATED"/>
    <property type="match status" value="1"/>
</dbReference>
<dbReference type="EMBL" id="SSOB01000057">
    <property type="protein sequence ID" value="THF73341.1"/>
    <property type="molecule type" value="Genomic_DNA"/>
</dbReference>
<dbReference type="OrthoDB" id="7936627at2"/>
<dbReference type="RefSeq" id="WP_136373426.1">
    <property type="nucleotide sequence ID" value="NZ_SSOB01000057.1"/>
</dbReference>
<evidence type="ECO:0000313" key="4">
    <source>
        <dbReference type="Proteomes" id="UP000310636"/>
    </source>
</evidence>
<dbReference type="AlphaFoldDB" id="A0A4S4BHC7"/>
<feature type="domain" description="DUF3502" evidence="2">
    <location>
        <begin position="433"/>
        <end position="500"/>
    </location>
</feature>
<evidence type="ECO:0000256" key="1">
    <source>
        <dbReference type="SAM" id="SignalP"/>
    </source>
</evidence>
<evidence type="ECO:0000259" key="2">
    <source>
        <dbReference type="Pfam" id="PF12010"/>
    </source>
</evidence>
<gene>
    <name evidence="3" type="ORF">E6C55_29475</name>
</gene>
<feature type="signal peptide" evidence="1">
    <location>
        <begin position="1"/>
        <end position="24"/>
    </location>
</feature>
<dbReference type="Pfam" id="PF01547">
    <property type="entry name" value="SBP_bac_1"/>
    <property type="match status" value="1"/>
</dbReference>
<dbReference type="InterPro" id="IPR006059">
    <property type="entry name" value="SBP"/>
</dbReference>
<dbReference type="Proteomes" id="UP000310636">
    <property type="component" value="Unassembled WGS sequence"/>
</dbReference>
<dbReference type="SUPFAM" id="SSF53850">
    <property type="entry name" value="Periplasmic binding protein-like II"/>
    <property type="match status" value="1"/>
</dbReference>
<name>A0A4S4BHC7_9BACL</name>
<dbReference type="Pfam" id="PF12010">
    <property type="entry name" value="DUF3502"/>
    <property type="match status" value="1"/>
</dbReference>